<name>A0ABR0JVS5_9EURO</name>
<protein>
    <submittedName>
        <fullName evidence="1">Uncharacterized protein</fullName>
    </submittedName>
</protein>
<evidence type="ECO:0000313" key="1">
    <source>
        <dbReference type="EMBL" id="KAK5075838.1"/>
    </source>
</evidence>
<sequence>MHYEGLLDRKAQYERMLKLDLWMQLAKALGTDLIQTPSNFLSPQECTDERSRVARIGLQQIPPTRFAYEALCWGTYVNTWDVAWDIVKEVDMDNFEYRLL</sequence>
<dbReference type="Gene3D" id="3.20.20.150">
    <property type="entry name" value="Divalent-metal-dependent TIM barrel enzymes"/>
    <property type="match status" value="1"/>
</dbReference>
<proteinExistence type="predicted"/>
<dbReference type="SUPFAM" id="SSF51658">
    <property type="entry name" value="Xylose isomerase-like"/>
    <property type="match status" value="1"/>
</dbReference>
<dbReference type="PANTHER" id="PTHR12110:SF21">
    <property type="entry name" value="XYLOSE ISOMERASE-LIKE TIM BARREL DOMAIN-CONTAINING PROTEIN"/>
    <property type="match status" value="1"/>
</dbReference>
<dbReference type="PANTHER" id="PTHR12110">
    <property type="entry name" value="HYDROXYPYRUVATE ISOMERASE"/>
    <property type="match status" value="1"/>
</dbReference>
<organism evidence="1 2">
    <name type="scientific">Lithohypha guttulata</name>
    <dbReference type="NCBI Taxonomy" id="1690604"/>
    <lineage>
        <taxon>Eukaryota</taxon>
        <taxon>Fungi</taxon>
        <taxon>Dikarya</taxon>
        <taxon>Ascomycota</taxon>
        <taxon>Pezizomycotina</taxon>
        <taxon>Eurotiomycetes</taxon>
        <taxon>Chaetothyriomycetidae</taxon>
        <taxon>Chaetothyriales</taxon>
        <taxon>Trichomeriaceae</taxon>
        <taxon>Lithohypha</taxon>
    </lineage>
</organism>
<dbReference type="EMBL" id="JAVRRG010000241">
    <property type="protein sequence ID" value="KAK5075838.1"/>
    <property type="molecule type" value="Genomic_DNA"/>
</dbReference>
<keyword evidence="2" id="KW-1185">Reference proteome</keyword>
<accession>A0ABR0JVS5</accession>
<dbReference type="InterPro" id="IPR050312">
    <property type="entry name" value="IolE/XylAMocC-like"/>
</dbReference>
<dbReference type="InterPro" id="IPR036237">
    <property type="entry name" value="Xyl_isomerase-like_sf"/>
</dbReference>
<reference evidence="1 2" key="1">
    <citation type="submission" date="2023-08" db="EMBL/GenBank/DDBJ databases">
        <title>Black Yeasts Isolated from many extreme environments.</title>
        <authorList>
            <person name="Coleine C."/>
            <person name="Stajich J.E."/>
            <person name="Selbmann L."/>
        </authorList>
    </citation>
    <scope>NUCLEOTIDE SEQUENCE [LARGE SCALE GENOMIC DNA]</scope>
    <source>
        <strain evidence="1 2">CCFEE 5885</strain>
    </source>
</reference>
<gene>
    <name evidence="1" type="ORF">LTR24_009833</name>
</gene>
<evidence type="ECO:0000313" key="2">
    <source>
        <dbReference type="Proteomes" id="UP001345013"/>
    </source>
</evidence>
<dbReference type="Proteomes" id="UP001345013">
    <property type="component" value="Unassembled WGS sequence"/>
</dbReference>
<comment type="caution">
    <text evidence="1">The sequence shown here is derived from an EMBL/GenBank/DDBJ whole genome shotgun (WGS) entry which is preliminary data.</text>
</comment>